<accession>A0A1G9ZTI3</accession>
<dbReference type="SUPFAM" id="SSF48179">
    <property type="entry name" value="6-phosphogluconate dehydrogenase C-terminal domain-like"/>
    <property type="match status" value="1"/>
</dbReference>
<protein>
    <recommendedName>
        <fullName evidence="5 11">2-dehydropantoate 2-reductase</fullName>
        <ecNumber evidence="4 11">1.1.1.169</ecNumber>
    </recommendedName>
    <alternativeName>
        <fullName evidence="9 11">Ketopantoate reductase</fullName>
    </alternativeName>
</protein>
<evidence type="ECO:0000256" key="6">
    <source>
        <dbReference type="ARBA" id="ARBA00022655"/>
    </source>
</evidence>
<organism evidence="14 15">
    <name type="scientific">Alkalicoccus daliensis</name>
    <dbReference type="NCBI Taxonomy" id="745820"/>
    <lineage>
        <taxon>Bacteria</taxon>
        <taxon>Bacillati</taxon>
        <taxon>Bacillota</taxon>
        <taxon>Bacilli</taxon>
        <taxon>Bacillales</taxon>
        <taxon>Bacillaceae</taxon>
        <taxon>Alkalicoccus</taxon>
    </lineage>
</organism>
<keyword evidence="8 11" id="KW-0560">Oxidoreductase</keyword>
<dbReference type="InterPro" id="IPR013752">
    <property type="entry name" value="KPA_reductase"/>
</dbReference>
<dbReference type="UniPathway" id="UPA00028">
    <property type="reaction ID" value="UER00004"/>
</dbReference>
<evidence type="ECO:0000259" key="13">
    <source>
        <dbReference type="Pfam" id="PF08546"/>
    </source>
</evidence>
<dbReference type="InterPro" id="IPR050838">
    <property type="entry name" value="Ketopantoate_reductase"/>
</dbReference>
<feature type="domain" description="Ketopantoate reductase N-terminal" evidence="12">
    <location>
        <begin position="3"/>
        <end position="138"/>
    </location>
</feature>
<evidence type="ECO:0000256" key="8">
    <source>
        <dbReference type="ARBA" id="ARBA00023002"/>
    </source>
</evidence>
<evidence type="ECO:0000256" key="5">
    <source>
        <dbReference type="ARBA" id="ARBA00019465"/>
    </source>
</evidence>
<dbReference type="GO" id="GO:0008677">
    <property type="term" value="F:2-dehydropantoate 2-reductase activity"/>
    <property type="evidence" value="ECO:0007669"/>
    <property type="project" value="UniProtKB-EC"/>
</dbReference>
<feature type="domain" description="Ketopantoate reductase C-terminal" evidence="13">
    <location>
        <begin position="168"/>
        <end position="279"/>
    </location>
</feature>
<dbReference type="PANTHER" id="PTHR43765">
    <property type="entry name" value="2-DEHYDROPANTOATE 2-REDUCTASE-RELATED"/>
    <property type="match status" value="1"/>
</dbReference>
<dbReference type="InterPro" id="IPR008927">
    <property type="entry name" value="6-PGluconate_DH-like_C_sf"/>
</dbReference>
<dbReference type="EC" id="1.1.1.169" evidence="4 11"/>
<dbReference type="InterPro" id="IPR036291">
    <property type="entry name" value="NAD(P)-bd_dom_sf"/>
</dbReference>
<name>A0A1G9ZTI3_9BACI</name>
<dbReference type="PANTHER" id="PTHR43765:SF2">
    <property type="entry name" value="2-DEHYDROPANTOATE 2-REDUCTASE"/>
    <property type="match status" value="1"/>
</dbReference>
<reference evidence="15" key="1">
    <citation type="submission" date="2016-10" db="EMBL/GenBank/DDBJ databases">
        <authorList>
            <person name="Varghese N."/>
            <person name="Submissions S."/>
        </authorList>
    </citation>
    <scope>NUCLEOTIDE SEQUENCE [LARGE SCALE GENOMIC DNA]</scope>
    <source>
        <strain evidence="15">CGMCC 1.10369</strain>
    </source>
</reference>
<evidence type="ECO:0000259" key="12">
    <source>
        <dbReference type="Pfam" id="PF02558"/>
    </source>
</evidence>
<evidence type="ECO:0000256" key="2">
    <source>
        <dbReference type="ARBA" id="ARBA00004994"/>
    </source>
</evidence>
<sequence>MKIGIAGGGALGLLFASYLMEGGHKIHIWTRSPKQAEVLNEEGITRENNVYNNLTASSTLFEENVDAVIIAVKQYDLTEVFDTGLPDCPVLFIQNGMGHQDKAREQHTNPLFAVVTHGAMKNAPAHVTHTGLGEIIMGGSSKANPLAHAMLALKEPFSARWTDDIIIAMKKKLIVNAVVNPLTVIYEAQNKILLSNKEAWERAQILFKEAALVLDLPLSEWENVNKVIEKTRENRSSMLVDFLERRQMELDSINGYIVKEAERKGQKASAHENIMEEILRKEKDR</sequence>
<evidence type="ECO:0000256" key="7">
    <source>
        <dbReference type="ARBA" id="ARBA00022857"/>
    </source>
</evidence>
<dbReference type="GO" id="GO:0015940">
    <property type="term" value="P:pantothenate biosynthetic process"/>
    <property type="evidence" value="ECO:0007669"/>
    <property type="project" value="UniProtKB-UniPathway"/>
</dbReference>
<dbReference type="Proteomes" id="UP000198778">
    <property type="component" value="Unassembled WGS sequence"/>
</dbReference>
<comment type="pathway">
    <text evidence="2 11">Cofactor biosynthesis; (R)-pantothenate biosynthesis; (R)-pantoate from 3-methyl-2-oxobutanoate: step 2/2.</text>
</comment>
<dbReference type="Pfam" id="PF08546">
    <property type="entry name" value="ApbA_C"/>
    <property type="match status" value="1"/>
</dbReference>
<dbReference type="Pfam" id="PF02558">
    <property type="entry name" value="ApbA"/>
    <property type="match status" value="1"/>
</dbReference>
<keyword evidence="15" id="KW-1185">Reference proteome</keyword>
<dbReference type="GO" id="GO:0005737">
    <property type="term" value="C:cytoplasm"/>
    <property type="evidence" value="ECO:0007669"/>
    <property type="project" value="TreeGrafter"/>
</dbReference>
<dbReference type="NCBIfam" id="TIGR00745">
    <property type="entry name" value="apbA_panE"/>
    <property type="match status" value="1"/>
</dbReference>
<dbReference type="InterPro" id="IPR003710">
    <property type="entry name" value="ApbA"/>
</dbReference>
<evidence type="ECO:0000256" key="11">
    <source>
        <dbReference type="RuleBase" id="RU362068"/>
    </source>
</evidence>
<evidence type="ECO:0000256" key="3">
    <source>
        <dbReference type="ARBA" id="ARBA00007870"/>
    </source>
</evidence>
<evidence type="ECO:0000256" key="4">
    <source>
        <dbReference type="ARBA" id="ARBA00013014"/>
    </source>
</evidence>
<proteinExistence type="inferred from homology"/>
<dbReference type="Gene3D" id="3.40.50.720">
    <property type="entry name" value="NAD(P)-binding Rossmann-like Domain"/>
    <property type="match status" value="1"/>
</dbReference>
<evidence type="ECO:0000313" key="14">
    <source>
        <dbReference type="EMBL" id="SDN24729.1"/>
    </source>
</evidence>
<dbReference type="SUPFAM" id="SSF51735">
    <property type="entry name" value="NAD(P)-binding Rossmann-fold domains"/>
    <property type="match status" value="1"/>
</dbReference>
<dbReference type="Gene3D" id="1.10.1040.10">
    <property type="entry name" value="N-(1-d-carboxylethyl)-l-norvaline Dehydrogenase, domain 2"/>
    <property type="match status" value="1"/>
</dbReference>
<dbReference type="EMBL" id="FNIL01000001">
    <property type="protein sequence ID" value="SDN24729.1"/>
    <property type="molecule type" value="Genomic_DNA"/>
</dbReference>
<evidence type="ECO:0000256" key="10">
    <source>
        <dbReference type="ARBA" id="ARBA00048793"/>
    </source>
</evidence>
<dbReference type="InterPro" id="IPR013332">
    <property type="entry name" value="KPR_N"/>
</dbReference>
<comment type="similarity">
    <text evidence="3 11">Belongs to the ketopantoate reductase family.</text>
</comment>
<dbReference type="RefSeq" id="WP_175444141.1">
    <property type="nucleotide sequence ID" value="NZ_FNIL01000001.1"/>
</dbReference>
<gene>
    <name evidence="14" type="ORF">SAMN04488053_101237</name>
</gene>
<keyword evidence="7 11" id="KW-0521">NADP</keyword>
<evidence type="ECO:0000256" key="9">
    <source>
        <dbReference type="ARBA" id="ARBA00032024"/>
    </source>
</evidence>
<dbReference type="AlphaFoldDB" id="A0A1G9ZTI3"/>
<dbReference type="STRING" id="745820.SAMN04488053_101237"/>
<dbReference type="GO" id="GO:0050661">
    <property type="term" value="F:NADP binding"/>
    <property type="evidence" value="ECO:0007669"/>
    <property type="project" value="TreeGrafter"/>
</dbReference>
<evidence type="ECO:0000256" key="1">
    <source>
        <dbReference type="ARBA" id="ARBA00002919"/>
    </source>
</evidence>
<evidence type="ECO:0000313" key="15">
    <source>
        <dbReference type="Proteomes" id="UP000198778"/>
    </source>
</evidence>
<comment type="function">
    <text evidence="1 11">Catalyzes the NADPH-dependent reduction of ketopantoate into pantoic acid.</text>
</comment>
<dbReference type="InterPro" id="IPR013328">
    <property type="entry name" value="6PGD_dom2"/>
</dbReference>
<comment type="catalytic activity">
    <reaction evidence="10 11">
        <text>(R)-pantoate + NADP(+) = 2-dehydropantoate + NADPH + H(+)</text>
        <dbReference type="Rhea" id="RHEA:16233"/>
        <dbReference type="ChEBI" id="CHEBI:11561"/>
        <dbReference type="ChEBI" id="CHEBI:15378"/>
        <dbReference type="ChEBI" id="CHEBI:15980"/>
        <dbReference type="ChEBI" id="CHEBI:57783"/>
        <dbReference type="ChEBI" id="CHEBI:58349"/>
        <dbReference type="EC" id="1.1.1.169"/>
    </reaction>
</comment>
<keyword evidence="6 11" id="KW-0566">Pantothenate biosynthesis</keyword>